<organism evidence="2 3">
    <name type="scientific">Paracoccus spongiarum</name>
    <dbReference type="NCBI Taxonomy" id="3064387"/>
    <lineage>
        <taxon>Bacteria</taxon>
        <taxon>Pseudomonadati</taxon>
        <taxon>Pseudomonadota</taxon>
        <taxon>Alphaproteobacteria</taxon>
        <taxon>Rhodobacterales</taxon>
        <taxon>Paracoccaceae</taxon>
        <taxon>Paracoccus</taxon>
    </lineage>
</organism>
<feature type="signal peptide" evidence="1">
    <location>
        <begin position="1"/>
        <end position="18"/>
    </location>
</feature>
<dbReference type="Proteomes" id="UP001224997">
    <property type="component" value="Unassembled WGS sequence"/>
</dbReference>
<name>A0ABT9JGG6_9RHOB</name>
<evidence type="ECO:0000256" key="1">
    <source>
        <dbReference type="SAM" id="SignalP"/>
    </source>
</evidence>
<sequence length="113" mass="11751">MKRVLIAIFSLSFLAACAPPDPTSPAQAMARRGAAYEHAARNCGGMAGGFNDIVMMRDQAALSYAQARKLGATEALIEQEKKAVATAVGGAEFWVGKGETCSKLVTEAAMNAA</sequence>
<protein>
    <recommendedName>
        <fullName evidence="4">Lipoprotein</fullName>
    </recommendedName>
</protein>
<evidence type="ECO:0008006" key="4">
    <source>
        <dbReference type="Google" id="ProtNLM"/>
    </source>
</evidence>
<proteinExistence type="predicted"/>
<comment type="caution">
    <text evidence="2">The sequence shown here is derived from an EMBL/GenBank/DDBJ whole genome shotgun (WGS) entry which is preliminary data.</text>
</comment>
<dbReference type="EMBL" id="JAVAMQ010000025">
    <property type="protein sequence ID" value="MDP5308876.1"/>
    <property type="molecule type" value="Genomic_DNA"/>
</dbReference>
<dbReference type="PROSITE" id="PS51257">
    <property type="entry name" value="PROKAR_LIPOPROTEIN"/>
    <property type="match status" value="1"/>
</dbReference>
<evidence type="ECO:0000313" key="3">
    <source>
        <dbReference type="Proteomes" id="UP001224997"/>
    </source>
</evidence>
<gene>
    <name evidence="2" type="ORF">Q5Y72_17475</name>
</gene>
<feature type="chain" id="PRO_5046431336" description="Lipoprotein" evidence="1">
    <location>
        <begin position="19"/>
        <end position="113"/>
    </location>
</feature>
<reference evidence="2 3" key="1">
    <citation type="submission" date="2023-08" db="EMBL/GenBank/DDBJ databases">
        <authorList>
            <person name="Park J.-S."/>
        </authorList>
    </citation>
    <scope>NUCLEOTIDE SEQUENCE [LARGE SCALE GENOMIC DNA]</scope>
    <source>
        <strain evidence="2 3">2205BS29-5</strain>
    </source>
</reference>
<keyword evidence="3" id="KW-1185">Reference proteome</keyword>
<dbReference type="RefSeq" id="WP_305964709.1">
    <property type="nucleotide sequence ID" value="NZ_JAVAMQ010000025.1"/>
</dbReference>
<evidence type="ECO:0000313" key="2">
    <source>
        <dbReference type="EMBL" id="MDP5308876.1"/>
    </source>
</evidence>
<keyword evidence="1" id="KW-0732">Signal</keyword>
<accession>A0ABT9JGG6</accession>